<evidence type="ECO:0000313" key="2">
    <source>
        <dbReference type="EMBL" id="UZP73401.1"/>
    </source>
</evidence>
<evidence type="ECO:0000313" key="3">
    <source>
        <dbReference type="Proteomes" id="UP001317963"/>
    </source>
</evidence>
<dbReference type="SUPFAM" id="SSF56322">
    <property type="entry name" value="ADC synthase"/>
    <property type="match status" value="1"/>
</dbReference>
<dbReference type="InterPro" id="IPR001544">
    <property type="entry name" value="Aminotrans_IV"/>
</dbReference>
<dbReference type="Proteomes" id="UP001317963">
    <property type="component" value="Chromosome"/>
</dbReference>
<protein>
    <recommendedName>
        <fullName evidence="1">Chorismate-utilising enzyme C-terminal domain-containing protein</fullName>
    </recommendedName>
</protein>
<dbReference type="SUPFAM" id="SSF56752">
    <property type="entry name" value="D-aminoacid aminotransferase-like PLP-dependent enzymes"/>
    <property type="match status" value="1"/>
</dbReference>
<dbReference type="InterPro" id="IPR043132">
    <property type="entry name" value="BCAT-like_C"/>
</dbReference>
<dbReference type="Gene3D" id="3.60.120.10">
    <property type="entry name" value="Anthranilate synthase"/>
    <property type="match status" value="1"/>
</dbReference>
<dbReference type="PANTHER" id="PTHR11236">
    <property type="entry name" value="AMINOBENZOATE/ANTHRANILATE SYNTHASE"/>
    <property type="match status" value="1"/>
</dbReference>
<feature type="domain" description="Chorismate-utilising enzyme C-terminal" evidence="1">
    <location>
        <begin position="111"/>
        <end position="361"/>
    </location>
</feature>
<dbReference type="PRINTS" id="PR00095">
    <property type="entry name" value="ANTSNTHASEI"/>
</dbReference>
<organism evidence="2 3">
    <name type="scientific">Candidatus Paraluminiphilus aquimaris</name>
    <dbReference type="NCBI Taxonomy" id="2518994"/>
    <lineage>
        <taxon>Bacteria</taxon>
        <taxon>Pseudomonadati</taxon>
        <taxon>Pseudomonadota</taxon>
        <taxon>Gammaproteobacteria</taxon>
        <taxon>Cellvibrionales</taxon>
        <taxon>Halieaceae</taxon>
        <taxon>Candidatus Paraluminiphilus</taxon>
    </lineage>
</organism>
<dbReference type="Gene3D" id="3.20.10.10">
    <property type="entry name" value="D-amino Acid Aminotransferase, subunit A, domain 2"/>
    <property type="match status" value="1"/>
</dbReference>
<dbReference type="Pfam" id="PF00425">
    <property type="entry name" value="Chorismate_bind"/>
    <property type="match status" value="1"/>
</dbReference>
<accession>A0ABY6Q3L5</accession>
<dbReference type="InterPro" id="IPR019999">
    <property type="entry name" value="Anth_synth_I-like"/>
</dbReference>
<gene>
    <name evidence="2" type="ORF">E0F26_01015</name>
</gene>
<dbReference type="InterPro" id="IPR043131">
    <property type="entry name" value="BCAT-like_N"/>
</dbReference>
<evidence type="ECO:0000259" key="1">
    <source>
        <dbReference type="Pfam" id="PF00425"/>
    </source>
</evidence>
<name>A0ABY6Q3L5_9GAMM</name>
<dbReference type="RefSeq" id="WP_279242180.1">
    <property type="nucleotide sequence ID" value="NZ_CP036501.1"/>
</dbReference>
<dbReference type="PANTHER" id="PTHR11236:SF50">
    <property type="entry name" value="AMINODEOXYCHORISMATE SYNTHASE COMPONENT 1"/>
    <property type="match status" value="1"/>
</dbReference>
<dbReference type="Pfam" id="PF01063">
    <property type="entry name" value="Aminotran_4"/>
    <property type="match status" value="1"/>
</dbReference>
<sequence length="594" mass="65197">MFERAIVRNPDASDWSLLTNCVDVVLATEHAGVLGAIEAAERRAQSEALHAVGYVAYEASHAFDSKFPKRDIDIPLVCFALFSDETRLDSLGGLYAPESASPDNWELRESQSSFESKVDAIRQMIGAGEVYQINLTSRMRQGEIVTLADFARWSQDMPYAVYLEGPELTICSASPELFFEREEGVVCSKPMKGTVGRRTDATADESSARWLKHSRKNRAENVMITDMVRNDLARISATGKVSVDELFGVERYPSVWQMTSTVKSEVDASLAEIFRALFPAASITGAPKRAALDVIHSLEDDPREIYTGAVGRIKPSGSVCFNVAIRTAWSASATGDSRFGSGCGIVWDSEPTEEFEELKTKARILKQPDPAFHLFETMGIVSGAIPRRARHLSRLAKSAAYWSFAFDIHAAETYLDALLSEVAEGATSSDSETQTLRLRLQLARSGAITHRCEPIELSSSQTSLSSEYPVVELALVQSAVEADDAYLAHKTSRREAYDRAVRETPAGCEPIMFNTVGNVTESAIANIVYQVGGELFTPPLGDGLLPGVLRDELLNERKITERALPVTELGAVEAFWLINSLRGWRRAVLHADSA</sequence>
<reference evidence="2 3" key="1">
    <citation type="submission" date="2019-02" db="EMBL/GenBank/DDBJ databases">
        <title>Halieaceae_genomes.</title>
        <authorList>
            <person name="Li S.-H."/>
        </authorList>
    </citation>
    <scope>NUCLEOTIDE SEQUENCE [LARGE SCALE GENOMIC DNA]</scope>
    <source>
        <strain evidence="2 3">JH123</strain>
    </source>
</reference>
<dbReference type="InterPro" id="IPR005801">
    <property type="entry name" value="ADC_synthase"/>
</dbReference>
<dbReference type="InterPro" id="IPR015890">
    <property type="entry name" value="Chorismate_C"/>
</dbReference>
<keyword evidence="3" id="KW-1185">Reference proteome</keyword>
<proteinExistence type="predicted"/>
<dbReference type="EMBL" id="CP036501">
    <property type="protein sequence ID" value="UZP73401.1"/>
    <property type="molecule type" value="Genomic_DNA"/>
</dbReference>
<dbReference type="InterPro" id="IPR036038">
    <property type="entry name" value="Aminotransferase-like"/>
</dbReference>
<dbReference type="Gene3D" id="3.30.470.10">
    <property type="match status" value="1"/>
</dbReference>